<organism evidence="1 2">
    <name type="scientific">Candidatus Erwinia dacicola</name>
    <dbReference type="NCBI Taxonomy" id="252393"/>
    <lineage>
        <taxon>Bacteria</taxon>
        <taxon>Pseudomonadati</taxon>
        <taxon>Pseudomonadota</taxon>
        <taxon>Gammaproteobacteria</taxon>
        <taxon>Enterobacterales</taxon>
        <taxon>Erwiniaceae</taxon>
        <taxon>Erwinia</taxon>
    </lineage>
</organism>
<sequence length="39" mass="4342">MLAVFMGLQRNLYLFNKALKIQKLSGDGRSKSVVGMAKK</sequence>
<comment type="caution">
    <text evidence="1">The sequence shown here is derived from an EMBL/GenBank/DDBJ whole genome shotgun (WGS) entry which is preliminary data.</text>
</comment>
<gene>
    <name evidence="1" type="ORF">ACZ87_02520</name>
</gene>
<keyword evidence="2" id="KW-1185">Reference proteome</keyword>
<dbReference type="EMBL" id="LJAM02000286">
    <property type="protein sequence ID" value="RAP70678.1"/>
    <property type="molecule type" value="Genomic_DNA"/>
</dbReference>
<protein>
    <submittedName>
        <fullName evidence="1">Uncharacterized protein</fullName>
    </submittedName>
</protein>
<proteinExistence type="predicted"/>
<evidence type="ECO:0000313" key="1">
    <source>
        <dbReference type="EMBL" id="RAP70678.1"/>
    </source>
</evidence>
<evidence type="ECO:0000313" key="2">
    <source>
        <dbReference type="Proteomes" id="UP000244334"/>
    </source>
</evidence>
<reference evidence="1" key="1">
    <citation type="submission" date="2018-04" db="EMBL/GenBank/DDBJ databases">
        <title>Genomes of the Obligate Erwinia dacicola and Facultative Enterobacter sp. OLF Endosymbionts of the Olive Fruit fly, Bactrocera oleae.</title>
        <authorList>
            <person name="Estes A.M."/>
            <person name="Hearn D.J."/>
            <person name="Agarwal S."/>
            <person name="Pierson E.A."/>
            <person name="Dunning-Hotopp J.C."/>
        </authorList>
    </citation>
    <scope>NUCLEOTIDE SEQUENCE [LARGE SCALE GENOMIC DNA]</scope>
    <source>
        <strain evidence="1">Oroville</strain>
    </source>
</reference>
<dbReference type="AlphaFoldDB" id="A0A328TJP3"/>
<name>A0A328TJP3_9GAMM</name>
<dbReference type="Proteomes" id="UP000244334">
    <property type="component" value="Unassembled WGS sequence"/>
</dbReference>
<accession>A0A328TJP3</accession>